<dbReference type="SUPFAM" id="SSF81321">
    <property type="entry name" value="Family A G protein-coupled receptor-like"/>
    <property type="match status" value="1"/>
</dbReference>
<feature type="transmembrane region" description="Helical" evidence="8">
    <location>
        <begin position="169"/>
        <end position="202"/>
    </location>
</feature>
<keyword evidence="11" id="KW-1185">Reference proteome</keyword>
<dbReference type="AlphaFoldDB" id="A0ABC9Y7Y1"/>
<feature type="compositionally biased region" description="Low complexity" evidence="7">
    <location>
        <begin position="444"/>
        <end position="454"/>
    </location>
</feature>
<evidence type="ECO:0000256" key="1">
    <source>
        <dbReference type="ARBA" id="ARBA00004651"/>
    </source>
</evidence>
<feature type="compositionally biased region" description="Low complexity" evidence="7">
    <location>
        <begin position="362"/>
        <end position="434"/>
    </location>
</feature>
<dbReference type="Proteomes" id="UP001623348">
    <property type="component" value="Unassembled WGS sequence"/>
</dbReference>
<feature type="domain" description="G-protein coupled receptors family 1 profile" evidence="9">
    <location>
        <begin position="39"/>
        <end position="294"/>
    </location>
</feature>
<proteinExistence type="predicted"/>
<dbReference type="PANTHER" id="PTHR24241">
    <property type="entry name" value="NEUROPEPTIDE RECEPTOR-RELATED G-PROTEIN COUPLED RECEPTOR"/>
    <property type="match status" value="1"/>
</dbReference>
<comment type="caution">
    <text evidence="10">The sequence shown here is derived from an EMBL/GenBank/DDBJ whole genome shotgun (WGS) entry which is preliminary data.</text>
</comment>
<dbReference type="GO" id="GO:0005886">
    <property type="term" value="C:plasma membrane"/>
    <property type="evidence" value="ECO:0007669"/>
    <property type="project" value="UniProtKB-SubCell"/>
</dbReference>
<accession>A0ABC9Y7Y1</accession>
<dbReference type="PANTHER" id="PTHR24241:SF83">
    <property type="entry name" value="G-PROTEIN COUPLED RECEPTOR 150-RELATED"/>
    <property type="match status" value="1"/>
</dbReference>
<evidence type="ECO:0000256" key="8">
    <source>
        <dbReference type="SAM" id="Phobius"/>
    </source>
</evidence>
<keyword evidence="4 8" id="KW-1133">Transmembrane helix</keyword>
<feature type="region of interest" description="Disordered" evidence="7">
    <location>
        <begin position="211"/>
        <end position="233"/>
    </location>
</feature>
<organism evidence="10 11">
    <name type="scientific">Grus japonensis</name>
    <name type="common">Japanese crane</name>
    <name type="synonym">Red-crowned crane</name>
    <dbReference type="NCBI Taxonomy" id="30415"/>
    <lineage>
        <taxon>Eukaryota</taxon>
        <taxon>Metazoa</taxon>
        <taxon>Chordata</taxon>
        <taxon>Craniata</taxon>
        <taxon>Vertebrata</taxon>
        <taxon>Euteleostomi</taxon>
        <taxon>Archelosauria</taxon>
        <taxon>Archosauria</taxon>
        <taxon>Dinosauria</taxon>
        <taxon>Saurischia</taxon>
        <taxon>Theropoda</taxon>
        <taxon>Coelurosauria</taxon>
        <taxon>Aves</taxon>
        <taxon>Neognathae</taxon>
        <taxon>Neoaves</taxon>
        <taxon>Gruiformes</taxon>
        <taxon>Gruidae</taxon>
        <taxon>Grus</taxon>
    </lineage>
</organism>
<dbReference type="EMBL" id="BAAFJT010000040">
    <property type="protein sequence ID" value="GAB0206159.1"/>
    <property type="molecule type" value="Genomic_DNA"/>
</dbReference>
<evidence type="ECO:0000256" key="3">
    <source>
        <dbReference type="ARBA" id="ARBA00022692"/>
    </source>
</evidence>
<evidence type="ECO:0000313" key="11">
    <source>
        <dbReference type="Proteomes" id="UP001623348"/>
    </source>
</evidence>
<dbReference type="Pfam" id="PF00001">
    <property type="entry name" value="7tm_1"/>
    <property type="match status" value="1"/>
</dbReference>
<reference evidence="10 11" key="1">
    <citation type="submission" date="2024-06" db="EMBL/GenBank/DDBJ databases">
        <title>The draft genome of Grus japonensis, version 3.</title>
        <authorList>
            <person name="Nabeshima K."/>
            <person name="Suzuki S."/>
            <person name="Onuma M."/>
        </authorList>
    </citation>
    <scope>NUCLEOTIDE SEQUENCE [LARGE SCALE GENOMIC DNA]</scope>
    <source>
        <strain evidence="10 11">451A</strain>
    </source>
</reference>
<sequence length="460" mass="47323">MEGNAFPPGLNLSHPGTLPPLPGPRAACAGAVLLLALVGNGIVLRRLCRGQAHRQRDLVVGHLALVDLAGCGLALLPRLVTELRGTTVPPSAVVCRLLPLLQRCGPLLSAYGLVLLALERYRPRLPARSLAALGWLLAPLLAVPQAFAFRSAPRPGGLRCWSVFEELPFWHGLTFTIYGAVTGFVLPAGLLCWACARSLAALGAARRQRRRSVEGGRRRGALPGPEGGRGLPRSRSRALRLPLVLAVLFVLCRLPHCALELGLAAAAAGDGRRDTLEALAIVAAANNALNPYICLLLHSHWPRQRRVRRDVARTGTWRAIAAVCCCLCLDGQGRRGATLRRPLRLRAGTPSIPGSLGTPGASGSPDIPGTPGISGSPGTPSIPGTAGSSGTPSTPSIASTPSTFGTPSSSGSPGTPSSPGAAGSPGTSGSFGFPGVRGGPVPGAPTLAAALGPVRPKARY</sequence>
<keyword evidence="6 10" id="KW-0675">Receptor</keyword>
<keyword evidence="3 8" id="KW-0812">Transmembrane</keyword>
<evidence type="ECO:0000256" key="2">
    <source>
        <dbReference type="ARBA" id="ARBA00022475"/>
    </source>
</evidence>
<name>A0ABC9Y7Y1_GRUJA</name>
<evidence type="ECO:0000256" key="7">
    <source>
        <dbReference type="SAM" id="MobiDB-lite"/>
    </source>
</evidence>
<evidence type="ECO:0000256" key="5">
    <source>
        <dbReference type="ARBA" id="ARBA00023136"/>
    </source>
</evidence>
<dbReference type="PROSITE" id="PS50262">
    <property type="entry name" value="G_PROTEIN_RECEP_F1_2"/>
    <property type="match status" value="1"/>
</dbReference>
<dbReference type="InterPro" id="IPR000276">
    <property type="entry name" value="GPCR_Rhodpsn"/>
</dbReference>
<dbReference type="Gene3D" id="1.20.1070.10">
    <property type="entry name" value="Rhodopsin 7-helix transmembrane proteins"/>
    <property type="match status" value="1"/>
</dbReference>
<feature type="transmembrane region" description="Helical" evidence="8">
    <location>
        <begin position="243"/>
        <end position="266"/>
    </location>
</feature>
<feature type="region of interest" description="Disordered" evidence="7">
    <location>
        <begin position="341"/>
        <end position="460"/>
    </location>
</feature>
<keyword evidence="5 8" id="KW-0472">Membrane</keyword>
<evidence type="ECO:0000256" key="6">
    <source>
        <dbReference type="ARBA" id="ARBA00023170"/>
    </source>
</evidence>
<evidence type="ECO:0000256" key="4">
    <source>
        <dbReference type="ARBA" id="ARBA00022989"/>
    </source>
</evidence>
<dbReference type="PRINTS" id="PR00237">
    <property type="entry name" value="GPCRRHODOPSN"/>
</dbReference>
<keyword evidence="2" id="KW-1003">Cell membrane</keyword>
<evidence type="ECO:0000313" key="10">
    <source>
        <dbReference type="EMBL" id="GAB0206159.1"/>
    </source>
</evidence>
<feature type="transmembrane region" description="Helical" evidence="8">
    <location>
        <begin position="130"/>
        <end position="149"/>
    </location>
</feature>
<protein>
    <submittedName>
        <fullName evidence="10">Probable G-protein coupled receptor 150</fullName>
    </submittedName>
</protein>
<dbReference type="InterPro" id="IPR017452">
    <property type="entry name" value="GPCR_Rhodpsn_7TM"/>
</dbReference>
<gene>
    <name evidence="10" type="ORF">GRJ2_003081500</name>
</gene>
<evidence type="ECO:0000259" key="9">
    <source>
        <dbReference type="PROSITE" id="PS50262"/>
    </source>
</evidence>
<comment type="subcellular location">
    <subcellularLocation>
        <location evidence="1">Cell membrane</location>
        <topology evidence="1">Multi-pass membrane protein</topology>
    </subcellularLocation>
</comment>
<feature type="transmembrane region" description="Helical" evidence="8">
    <location>
        <begin position="24"/>
        <end position="47"/>
    </location>
</feature>
<feature type="transmembrane region" description="Helical" evidence="8">
    <location>
        <begin position="278"/>
        <end position="299"/>
    </location>
</feature>